<feature type="compositionally biased region" description="Basic and acidic residues" evidence="7">
    <location>
        <begin position="269"/>
        <end position="283"/>
    </location>
</feature>
<feature type="region of interest" description="Disordered" evidence="7">
    <location>
        <begin position="269"/>
        <end position="289"/>
    </location>
</feature>
<dbReference type="NCBIfam" id="TIGR02168">
    <property type="entry name" value="SMC_prok_B"/>
    <property type="match status" value="1"/>
</dbReference>
<comment type="similarity">
    <text evidence="6">Belongs to the SMC family.</text>
</comment>
<proteinExistence type="inferred from homology"/>
<dbReference type="InterPro" id="IPR036277">
    <property type="entry name" value="SMC_hinge_sf"/>
</dbReference>
<comment type="domain">
    <text evidence="6">Contains large globular domains required for ATP hydrolysis at each terminus and a third globular domain forming a flexible hinge near the middle of the molecule. These domains are separated by coiled-coil structures.</text>
</comment>
<evidence type="ECO:0000256" key="5">
    <source>
        <dbReference type="ARBA" id="ARBA00023125"/>
    </source>
</evidence>
<evidence type="ECO:0000256" key="6">
    <source>
        <dbReference type="HAMAP-Rule" id="MF_01894"/>
    </source>
</evidence>
<dbReference type="InterPro" id="IPR011890">
    <property type="entry name" value="SMC_prok"/>
</dbReference>
<name>A0A4R5UDL4_9GAMM</name>
<sequence>MRLSTIKLAGFKSFVDPTTLHLPTNMTGVVGPNGCGKSNIIDAVRWVMGESSASRLRGDSLTDVIFAGSTARKPVSQAMVELVFDNSDHTIQGEYAAFNEISVKRTVSRDGQSGYYLNGTKCRRRDITDLFLGTGLGPRSYSIIEQGMISQVIDAKPEELRVYLEEAAGISKYKERRKETETRIRHTRENLDRLSDLREEVGKQLQHLARQAKQAEQYTAIQAERRIRDAEWKALEWRTLDSRLRALREGLAQEETKLEQIIAEQREAEREIETGRERRHEASEGLNRAQAESYEVSGALARLEQQIQHQRELSARLLKARDEAQAQLAEIGQHIDQDQLRLDTLHESIADAEPRLEQLQDDDAVRQDALRDAETALGDWQSRWEAHNREQGEAARAGDVERTRVDYLDKQALEADRRREQLQSERAGLDLDALSEAFSDLQIRHDEQKAALDTLGDDLETRKAAAVDLQDAQRAAQEELSGVRKRAQEARGRLASLETLQNAALGQEQGAAVEWLRQRGLDSSARVGEKLRVESGWEFAVESALGQLIEGVLVEGDGVPADLVDALGELGESRLALVSAETGSDTFPSTSLAAKVQGPLAIRRLLARLHVAETLAEARALQAGLSDGDSVITRSGERLGAGWVRVSRSGAAKQGALLREREIQSLREEIATLQEQEQSLESRIAQGREQLLGVEQQREEAQRALYVAHRSVSELAGQVQSQQGRVEAARNRLERIDADLAQLHETLDDAAQQTSEARVRLEDAVDRMAELEAARSALEAERRNLGEAREQARAAARESRDTAHALALTLESQRAQITSLTQTLARMGGQRGQIDNRLGELSAQLASGDSPVDTLEQQRQVTLEERVRTERALAEARSALEGVDNELRTFEQVRQQRDAQALTQREAIGQRRLDQQALVIAADQLAAQVVEAGFVVEDVLNGLDDAANAKDWEKTVTDFDARLRRLEPVNLAAIAEHAEAAQRKEYLDAQDADLNSALETLEEAIRKIDRETRGRFKDTFDKVNAGVQALYPRLFGGGHAYLELTGDDLLDTGVAIMARPPGKRVSNISLLSGGEKAMTAVALVFSIFQLNPAPFCLLDEVDAPLDEANVGRFTAMVKEMSEAVQFLFVSHNKATMEAASQLSGVTMREPGVSRLVSVDLAEAARLAGAA</sequence>
<dbReference type="InterPro" id="IPR024704">
    <property type="entry name" value="SMC"/>
</dbReference>
<keyword evidence="2 6" id="KW-0547">Nucleotide-binding</keyword>
<accession>A0A4R5UDL4</accession>
<evidence type="ECO:0000256" key="1">
    <source>
        <dbReference type="ARBA" id="ARBA00022490"/>
    </source>
</evidence>
<dbReference type="Pfam" id="PF06470">
    <property type="entry name" value="SMC_hinge"/>
    <property type="match status" value="1"/>
</dbReference>
<dbReference type="GO" id="GO:0016887">
    <property type="term" value="F:ATP hydrolysis activity"/>
    <property type="evidence" value="ECO:0007669"/>
    <property type="project" value="InterPro"/>
</dbReference>
<dbReference type="Gene3D" id="1.10.287.1490">
    <property type="match status" value="1"/>
</dbReference>
<dbReference type="GO" id="GO:0006260">
    <property type="term" value="P:DNA replication"/>
    <property type="evidence" value="ECO:0007669"/>
    <property type="project" value="UniProtKB-UniRule"/>
</dbReference>
<evidence type="ECO:0000313" key="10">
    <source>
        <dbReference type="Proteomes" id="UP000295543"/>
    </source>
</evidence>
<comment type="subunit">
    <text evidence="6">Homodimer.</text>
</comment>
<dbReference type="PANTHER" id="PTHR43977">
    <property type="entry name" value="STRUCTURAL MAINTENANCE OF CHROMOSOMES PROTEIN 3"/>
    <property type="match status" value="1"/>
</dbReference>
<dbReference type="EMBL" id="SMTG01000002">
    <property type="protein sequence ID" value="TDK33369.1"/>
    <property type="molecule type" value="Genomic_DNA"/>
</dbReference>
<reference evidence="9 10" key="1">
    <citation type="submission" date="2019-03" db="EMBL/GenBank/DDBJ databases">
        <title>Luteimonas zhaokaii sp.nov., isolated from the rectal contents of Plateau pika in Yushu, Qinghai Province, China.</title>
        <authorList>
            <person name="Zhang G."/>
        </authorList>
    </citation>
    <scope>NUCLEOTIDE SEQUENCE [LARGE SCALE GENOMIC DNA]</scope>
    <source>
        <strain evidence="9 10">THG-MD21</strain>
    </source>
</reference>
<dbReference type="HAMAP" id="MF_01894">
    <property type="entry name" value="Smc_prok"/>
    <property type="match status" value="1"/>
</dbReference>
<gene>
    <name evidence="6 9" type="primary">smc</name>
    <name evidence="9" type="ORF">E2F49_04915</name>
</gene>
<dbReference type="AlphaFoldDB" id="A0A4R5UDL4"/>
<dbReference type="InterPro" id="IPR010935">
    <property type="entry name" value="SMC_hinge"/>
</dbReference>
<dbReference type="GO" id="GO:0005737">
    <property type="term" value="C:cytoplasm"/>
    <property type="evidence" value="ECO:0007669"/>
    <property type="project" value="UniProtKB-SubCell"/>
</dbReference>
<feature type="coiled-coil region" evidence="6">
    <location>
        <begin position="852"/>
        <end position="893"/>
    </location>
</feature>
<dbReference type="GO" id="GO:0005524">
    <property type="term" value="F:ATP binding"/>
    <property type="evidence" value="ECO:0007669"/>
    <property type="project" value="UniProtKB-UniRule"/>
</dbReference>
<keyword evidence="1 6" id="KW-0963">Cytoplasm</keyword>
<comment type="subcellular location">
    <subcellularLocation>
        <location evidence="6">Cytoplasm</location>
    </subcellularLocation>
</comment>
<comment type="function">
    <text evidence="6">Required for chromosome condensation and partitioning.</text>
</comment>
<dbReference type="GO" id="GO:0005694">
    <property type="term" value="C:chromosome"/>
    <property type="evidence" value="ECO:0007669"/>
    <property type="project" value="InterPro"/>
</dbReference>
<dbReference type="GO" id="GO:0003677">
    <property type="term" value="F:DNA binding"/>
    <property type="evidence" value="ECO:0007669"/>
    <property type="project" value="UniProtKB-UniRule"/>
</dbReference>
<dbReference type="GO" id="GO:0007059">
    <property type="term" value="P:chromosome segregation"/>
    <property type="evidence" value="ECO:0007669"/>
    <property type="project" value="UniProtKB-UniRule"/>
</dbReference>
<dbReference type="InterPro" id="IPR027417">
    <property type="entry name" value="P-loop_NTPase"/>
</dbReference>
<dbReference type="SUPFAM" id="SSF75553">
    <property type="entry name" value="Smc hinge domain"/>
    <property type="match status" value="1"/>
</dbReference>
<feature type="coiled-coil region" evidence="6">
    <location>
        <begin position="170"/>
        <end position="218"/>
    </location>
</feature>
<keyword evidence="4 6" id="KW-0175">Coiled coil</keyword>
<dbReference type="GO" id="GO:0007062">
    <property type="term" value="P:sister chromatid cohesion"/>
    <property type="evidence" value="ECO:0007669"/>
    <property type="project" value="InterPro"/>
</dbReference>
<comment type="caution">
    <text evidence="9">The sequence shown here is derived from an EMBL/GenBank/DDBJ whole genome shotgun (WGS) entry which is preliminary data.</text>
</comment>
<dbReference type="Proteomes" id="UP000295543">
    <property type="component" value="Unassembled WGS sequence"/>
</dbReference>
<dbReference type="Pfam" id="PF02463">
    <property type="entry name" value="SMC_N"/>
    <property type="match status" value="1"/>
</dbReference>
<feature type="domain" description="SMC hinge" evidence="8">
    <location>
        <begin position="521"/>
        <end position="622"/>
    </location>
</feature>
<evidence type="ECO:0000256" key="7">
    <source>
        <dbReference type="SAM" id="MobiDB-lite"/>
    </source>
</evidence>
<evidence type="ECO:0000256" key="3">
    <source>
        <dbReference type="ARBA" id="ARBA00022840"/>
    </source>
</evidence>
<protein>
    <recommendedName>
        <fullName evidence="6">Chromosome partition protein Smc</fullName>
    </recommendedName>
</protein>
<organism evidence="9 10">
    <name type="scientific">Luteimonas terrae</name>
    <dbReference type="NCBI Taxonomy" id="1530191"/>
    <lineage>
        <taxon>Bacteria</taxon>
        <taxon>Pseudomonadati</taxon>
        <taxon>Pseudomonadota</taxon>
        <taxon>Gammaproteobacteria</taxon>
        <taxon>Lysobacterales</taxon>
        <taxon>Lysobacteraceae</taxon>
        <taxon>Luteimonas</taxon>
    </lineage>
</organism>
<evidence type="ECO:0000259" key="8">
    <source>
        <dbReference type="SMART" id="SM00968"/>
    </source>
</evidence>
<evidence type="ECO:0000256" key="4">
    <source>
        <dbReference type="ARBA" id="ARBA00023054"/>
    </source>
</evidence>
<evidence type="ECO:0000256" key="2">
    <source>
        <dbReference type="ARBA" id="ARBA00022741"/>
    </source>
</evidence>
<feature type="binding site" evidence="6">
    <location>
        <begin position="32"/>
        <end position="39"/>
    </location>
    <ligand>
        <name>ATP</name>
        <dbReference type="ChEBI" id="CHEBI:30616"/>
    </ligand>
</feature>
<feature type="coiled-coil region" evidence="6">
    <location>
        <begin position="656"/>
        <end position="798"/>
    </location>
</feature>
<keyword evidence="3 6" id="KW-0067">ATP-binding</keyword>
<dbReference type="CDD" id="cd03278">
    <property type="entry name" value="ABC_SMC_barmotin"/>
    <property type="match status" value="2"/>
</dbReference>
<dbReference type="RefSeq" id="WP_133392839.1">
    <property type="nucleotide sequence ID" value="NZ_SMTG01000002.1"/>
</dbReference>
<dbReference type="OrthoDB" id="9808768at2"/>
<dbReference type="SMART" id="SM00968">
    <property type="entry name" value="SMC_hinge"/>
    <property type="match status" value="1"/>
</dbReference>
<evidence type="ECO:0000313" key="9">
    <source>
        <dbReference type="EMBL" id="TDK33369.1"/>
    </source>
</evidence>
<dbReference type="Gene3D" id="3.40.50.300">
    <property type="entry name" value="P-loop containing nucleotide triphosphate hydrolases"/>
    <property type="match status" value="2"/>
</dbReference>
<keyword evidence="5 6" id="KW-0238">DNA-binding</keyword>
<dbReference type="PIRSF" id="PIRSF005719">
    <property type="entry name" value="SMC"/>
    <property type="match status" value="1"/>
</dbReference>
<keyword evidence="10" id="KW-1185">Reference proteome</keyword>
<dbReference type="InterPro" id="IPR003395">
    <property type="entry name" value="RecF/RecN/SMC_N"/>
</dbReference>
<dbReference type="SUPFAM" id="SSF52540">
    <property type="entry name" value="P-loop containing nucleoside triphosphate hydrolases"/>
    <property type="match status" value="1"/>
</dbReference>
<dbReference type="GO" id="GO:0030261">
    <property type="term" value="P:chromosome condensation"/>
    <property type="evidence" value="ECO:0007669"/>
    <property type="project" value="InterPro"/>
</dbReference>